<evidence type="ECO:0000313" key="2">
    <source>
        <dbReference type="Proteomes" id="UP000479000"/>
    </source>
</evidence>
<proteinExistence type="predicted"/>
<dbReference type="Gene3D" id="3.90.210.10">
    <property type="entry name" value="Heat-Labile Enterotoxin, subunit A"/>
    <property type="match status" value="1"/>
</dbReference>
<dbReference type="Proteomes" id="UP000479000">
    <property type="component" value="Unassembled WGS sequence"/>
</dbReference>
<protein>
    <submittedName>
        <fullName evidence="1">Uncharacterized protein</fullName>
    </submittedName>
</protein>
<dbReference type="AlphaFoldDB" id="A0A6H5H120"/>
<gene>
    <name evidence="1" type="ORF">NTEN_LOCUS15754</name>
</gene>
<sequence>MPSTACMVIPGFDYATAAGQIVKPVTFPVLWHGSSTESLDDFRTHNGLPARGTDIELIHHVEPETSTNSNTAFRGTVHFPISPDQRAGACLWAQDNGLIFLIKGFPGYDVNALLEGRIPDGKGGYRSPRHAGEQEIAIPARVPNTYIDCIGRVREGPRGFRYEMEKL</sequence>
<name>A0A6H5H120_9HEMI</name>
<organism evidence="1 2">
    <name type="scientific">Nesidiocoris tenuis</name>
    <dbReference type="NCBI Taxonomy" id="355587"/>
    <lineage>
        <taxon>Eukaryota</taxon>
        <taxon>Metazoa</taxon>
        <taxon>Ecdysozoa</taxon>
        <taxon>Arthropoda</taxon>
        <taxon>Hexapoda</taxon>
        <taxon>Insecta</taxon>
        <taxon>Pterygota</taxon>
        <taxon>Neoptera</taxon>
        <taxon>Paraneoptera</taxon>
        <taxon>Hemiptera</taxon>
        <taxon>Heteroptera</taxon>
        <taxon>Panheteroptera</taxon>
        <taxon>Cimicomorpha</taxon>
        <taxon>Miridae</taxon>
        <taxon>Dicyphina</taxon>
        <taxon>Nesidiocoris</taxon>
    </lineage>
</organism>
<keyword evidence="2" id="KW-1185">Reference proteome</keyword>
<reference evidence="1 2" key="1">
    <citation type="submission" date="2020-02" db="EMBL/GenBank/DDBJ databases">
        <authorList>
            <person name="Ferguson B K."/>
        </authorList>
    </citation>
    <scope>NUCLEOTIDE SEQUENCE [LARGE SCALE GENOMIC DNA]</scope>
</reference>
<dbReference type="EMBL" id="CADCXU010023193">
    <property type="protein sequence ID" value="CAB0010746.1"/>
    <property type="molecule type" value="Genomic_DNA"/>
</dbReference>
<accession>A0A6H5H120</accession>
<evidence type="ECO:0000313" key="1">
    <source>
        <dbReference type="EMBL" id="CAB0010746.1"/>
    </source>
</evidence>